<dbReference type="InterPro" id="IPR013766">
    <property type="entry name" value="Thioredoxin_domain"/>
</dbReference>
<dbReference type="InterPro" id="IPR012336">
    <property type="entry name" value="Thioredoxin-like_fold"/>
</dbReference>
<keyword evidence="2" id="KW-0732">Signal</keyword>
<evidence type="ECO:0000256" key="2">
    <source>
        <dbReference type="ARBA" id="ARBA00022729"/>
    </source>
</evidence>
<dbReference type="Gene3D" id="3.40.30.10">
    <property type="entry name" value="Glutaredoxin"/>
    <property type="match status" value="1"/>
</dbReference>
<dbReference type="Proteomes" id="UP000177649">
    <property type="component" value="Unassembled WGS sequence"/>
</dbReference>
<comment type="caution">
    <text evidence="8">The sequence shown here is derived from an EMBL/GenBank/DDBJ whole genome shotgun (WGS) entry which is preliminary data.</text>
</comment>
<keyword evidence="4" id="KW-1015">Disulfide bond</keyword>
<evidence type="ECO:0000256" key="5">
    <source>
        <dbReference type="ARBA" id="ARBA00023284"/>
    </source>
</evidence>
<gene>
    <name evidence="8" type="ORF">A2Z62_01355</name>
</gene>
<dbReference type="PANTHER" id="PTHR13887:SF14">
    <property type="entry name" value="DISULFIDE BOND FORMATION PROTEIN D"/>
    <property type="match status" value="1"/>
</dbReference>
<comment type="similarity">
    <text evidence="1">Belongs to the thioredoxin family. DsbA subfamily.</text>
</comment>
<feature type="domain" description="Thioredoxin" evidence="7">
    <location>
        <begin position="59"/>
        <end position="259"/>
    </location>
</feature>
<dbReference type="PROSITE" id="PS51352">
    <property type="entry name" value="THIOREDOXIN_2"/>
    <property type="match status" value="1"/>
</dbReference>
<evidence type="ECO:0000256" key="4">
    <source>
        <dbReference type="ARBA" id="ARBA00023157"/>
    </source>
</evidence>
<dbReference type="SUPFAM" id="SSF52833">
    <property type="entry name" value="Thioredoxin-like"/>
    <property type="match status" value="1"/>
</dbReference>
<dbReference type="STRING" id="1802370.A2Z62_01355"/>
<keyword evidence="3" id="KW-0560">Oxidoreductase</keyword>
<keyword evidence="6" id="KW-0812">Transmembrane</keyword>
<evidence type="ECO:0000256" key="6">
    <source>
        <dbReference type="SAM" id="Phobius"/>
    </source>
</evidence>
<name>A0A1G2Q052_9BACT</name>
<keyword evidence="6" id="KW-1133">Transmembrane helix</keyword>
<dbReference type="EMBL" id="MHTA01000026">
    <property type="protein sequence ID" value="OHA53948.1"/>
    <property type="molecule type" value="Genomic_DNA"/>
</dbReference>
<dbReference type="PANTHER" id="PTHR13887">
    <property type="entry name" value="GLUTATHIONE S-TRANSFERASE KAPPA"/>
    <property type="match status" value="1"/>
</dbReference>
<proteinExistence type="inferred from homology"/>
<feature type="transmembrane region" description="Helical" evidence="6">
    <location>
        <begin position="29"/>
        <end position="48"/>
    </location>
</feature>
<reference evidence="8 9" key="1">
    <citation type="journal article" date="2016" name="Nat. Commun.">
        <title>Thousands of microbial genomes shed light on interconnected biogeochemical processes in an aquifer system.</title>
        <authorList>
            <person name="Anantharaman K."/>
            <person name="Brown C.T."/>
            <person name="Hug L.A."/>
            <person name="Sharon I."/>
            <person name="Castelle C.J."/>
            <person name="Probst A.J."/>
            <person name="Thomas B.C."/>
            <person name="Singh A."/>
            <person name="Wilkins M.J."/>
            <person name="Karaoz U."/>
            <person name="Brodie E.L."/>
            <person name="Williams K.H."/>
            <person name="Hubbard S.S."/>
            <person name="Banfield J.F."/>
        </authorList>
    </citation>
    <scope>NUCLEOTIDE SEQUENCE [LARGE SCALE GENOMIC DNA]</scope>
</reference>
<dbReference type="InterPro" id="IPR036249">
    <property type="entry name" value="Thioredoxin-like_sf"/>
</dbReference>
<evidence type="ECO:0000259" key="7">
    <source>
        <dbReference type="PROSITE" id="PS51352"/>
    </source>
</evidence>
<keyword evidence="6" id="KW-0472">Membrane</keyword>
<evidence type="ECO:0000256" key="3">
    <source>
        <dbReference type="ARBA" id="ARBA00023002"/>
    </source>
</evidence>
<sequence length="261" mass="28563">MFFNEVDIIVDMENENLNIQPEIAPKSSFAVPMAIIIAGALIAGAVYFNKGNKGSNNSNNLVVKDNNVTETAKENNVKAVSSADHIRGNPNAKVKVIEFSDPECPFCKRFHNTMNQIIDEYGKSGQVAWVYRHFPLDAIHSKARKESEALECANEQGGSAKFWAYLDRLFEVTPSNNGLDLAELPKIAEYVGLDKVKFNQCLESGKYAKRVTDDLADGVKSGAQGTPYSVVVAANGKKFVINGAQPYESVKTVINQALAEK</sequence>
<keyword evidence="5" id="KW-0676">Redox-active center</keyword>
<protein>
    <recommendedName>
        <fullName evidence="7">Thioredoxin domain-containing protein</fullName>
    </recommendedName>
</protein>
<dbReference type="Pfam" id="PF13462">
    <property type="entry name" value="Thioredoxin_4"/>
    <property type="match status" value="1"/>
</dbReference>
<organism evidence="8 9">
    <name type="scientific">Candidatus Terrybacteria bacterium RIFCSPLOWO2_02_42_20</name>
    <dbReference type="NCBI Taxonomy" id="1802370"/>
    <lineage>
        <taxon>Bacteria</taxon>
        <taxon>Candidatus Terryibacteriota</taxon>
    </lineage>
</organism>
<dbReference type="CDD" id="cd02972">
    <property type="entry name" value="DsbA_family"/>
    <property type="match status" value="1"/>
</dbReference>
<evidence type="ECO:0000313" key="8">
    <source>
        <dbReference type="EMBL" id="OHA53948.1"/>
    </source>
</evidence>
<dbReference type="AlphaFoldDB" id="A0A1G2Q052"/>
<evidence type="ECO:0000256" key="1">
    <source>
        <dbReference type="ARBA" id="ARBA00005791"/>
    </source>
</evidence>
<evidence type="ECO:0000313" key="9">
    <source>
        <dbReference type="Proteomes" id="UP000177649"/>
    </source>
</evidence>
<accession>A0A1G2Q052</accession>
<dbReference type="GO" id="GO:0016491">
    <property type="term" value="F:oxidoreductase activity"/>
    <property type="evidence" value="ECO:0007669"/>
    <property type="project" value="UniProtKB-KW"/>
</dbReference>